<comment type="subunit">
    <text evidence="9">Forms a complex with TatC.</text>
</comment>
<name>A0A0S4KRV1_9BACT</name>
<dbReference type="OrthoDB" id="9813726at2"/>
<evidence type="ECO:0000256" key="10">
    <source>
        <dbReference type="SAM" id="MobiDB-lite"/>
    </source>
</evidence>
<dbReference type="PRINTS" id="PR01506">
    <property type="entry name" value="TATBPROTEIN"/>
</dbReference>
<dbReference type="GO" id="GO:0033281">
    <property type="term" value="C:TAT protein transport complex"/>
    <property type="evidence" value="ECO:0007669"/>
    <property type="project" value="UniProtKB-UniRule"/>
</dbReference>
<keyword evidence="4 9" id="KW-0812">Transmembrane</keyword>
<dbReference type="GO" id="GO:0008320">
    <property type="term" value="F:protein transmembrane transporter activity"/>
    <property type="evidence" value="ECO:0007669"/>
    <property type="project" value="UniProtKB-UniRule"/>
</dbReference>
<keyword evidence="12" id="KW-1185">Reference proteome</keyword>
<evidence type="ECO:0000256" key="6">
    <source>
        <dbReference type="ARBA" id="ARBA00022989"/>
    </source>
</evidence>
<dbReference type="Proteomes" id="UP000066284">
    <property type="component" value="Chromosome 1"/>
</dbReference>
<comment type="subcellular location">
    <subcellularLocation>
        <location evidence="1 9">Cell membrane</location>
        <topology evidence="1 9">Single-pass membrane protein</topology>
    </subcellularLocation>
</comment>
<keyword evidence="8 9" id="KW-0472">Membrane</keyword>
<evidence type="ECO:0000256" key="1">
    <source>
        <dbReference type="ARBA" id="ARBA00004162"/>
    </source>
</evidence>
<dbReference type="NCBIfam" id="TIGR01411">
    <property type="entry name" value="tatAE"/>
    <property type="match status" value="1"/>
</dbReference>
<evidence type="ECO:0000256" key="7">
    <source>
        <dbReference type="ARBA" id="ARBA00023010"/>
    </source>
</evidence>
<feature type="region of interest" description="Disordered" evidence="10">
    <location>
        <begin position="43"/>
        <end position="165"/>
    </location>
</feature>
<proteinExistence type="inferred from homology"/>
<dbReference type="AlphaFoldDB" id="A0A0S4KRV1"/>
<reference evidence="12" key="1">
    <citation type="submission" date="2015-09" db="EMBL/GenBank/DDBJ databases">
        <authorList>
            <person name="Daims H."/>
        </authorList>
    </citation>
    <scope>NUCLEOTIDE SEQUENCE [LARGE SCALE GENOMIC DNA]</scope>
</reference>
<comment type="function">
    <text evidence="9">Part of the twin-arginine translocation (Tat) system that transports large folded proteins containing a characteristic twin-arginine motif in their signal peptide across membranes. TatA could form the protein-conducting channel of the Tat system.</text>
</comment>
<dbReference type="PANTHER" id="PTHR42982">
    <property type="entry name" value="SEC-INDEPENDENT PROTEIN TRANSLOCASE PROTEIN TATA"/>
    <property type="match status" value="1"/>
</dbReference>
<keyword evidence="2 9" id="KW-0813">Transport</keyword>
<dbReference type="InterPro" id="IPR006312">
    <property type="entry name" value="TatA/E"/>
</dbReference>
<dbReference type="Gene3D" id="1.20.5.3310">
    <property type="match status" value="1"/>
</dbReference>
<keyword evidence="6 9" id="KW-1133">Transmembrane helix</keyword>
<dbReference type="InterPro" id="IPR003369">
    <property type="entry name" value="TatA/B/E"/>
</dbReference>
<dbReference type="GO" id="GO:0043953">
    <property type="term" value="P:protein transport by the Tat complex"/>
    <property type="evidence" value="ECO:0007669"/>
    <property type="project" value="UniProtKB-UniRule"/>
</dbReference>
<evidence type="ECO:0000256" key="4">
    <source>
        <dbReference type="ARBA" id="ARBA00022692"/>
    </source>
</evidence>
<evidence type="ECO:0000256" key="3">
    <source>
        <dbReference type="ARBA" id="ARBA00022475"/>
    </source>
</evidence>
<protein>
    <recommendedName>
        <fullName evidence="9">Sec-independent protein translocase protein TatA</fullName>
    </recommendedName>
</protein>
<evidence type="ECO:0000256" key="8">
    <source>
        <dbReference type="ARBA" id="ARBA00023136"/>
    </source>
</evidence>
<feature type="compositionally biased region" description="Pro residues" evidence="10">
    <location>
        <begin position="142"/>
        <end position="154"/>
    </location>
</feature>
<feature type="region of interest" description="Disordered" evidence="10">
    <location>
        <begin position="233"/>
        <end position="265"/>
    </location>
</feature>
<dbReference type="STRING" id="1715989.NITINOP_1086"/>
<evidence type="ECO:0000313" key="11">
    <source>
        <dbReference type="EMBL" id="CUQ66061.1"/>
    </source>
</evidence>
<organism evidence="11 12">
    <name type="scientific">Candidatus Nitrospira inopinata</name>
    <dbReference type="NCBI Taxonomy" id="1715989"/>
    <lineage>
        <taxon>Bacteria</taxon>
        <taxon>Pseudomonadati</taxon>
        <taxon>Nitrospirota</taxon>
        <taxon>Nitrospiria</taxon>
        <taxon>Nitrospirales</taxon>
        <taxon>Nitrospiraceae</taxon>
        <taxon>Nitrospira</taxon>
    </lineage>
</organism>
<gene>
    <name evidence="9" type="primary">tatA</name>
    <name evidence="11" type="ORF">NITINOP_1086</name>
</gene>
<dbReference type="HAMAP" id="MF_00236">
    <property type="entry name" value="TatA_E"/>
    <property type="match status" value="1"/>
</dbReference>
<evidence type="ECO:0000256" key="5">
    <source>
        <dbReference type="ARBA" id="ARBA00022927"/>
    </source>
</evidence>
<evidence type="ECO:0000313" key="12">
    <source>
        <dbReference type="Proteomes" id="UP000066284"/>
    </source>
</evidence>
<dbReference type="PANTHER" id="PTHR42982:SF1">
    <property type="entry name" value="SEC-INDEPENDENT PROTEIN TRANSLOCASE PROTEIN TATA"/>
    <property type="match status" value="1"/>
</dbReference>
<feature type="compositionally biased region" description="Polar residues" evidence="10">
    <location>
        <begin position="113"/>
        <end position="128"/>
    </location>
</feature>
<comment type="similarity">
    <text evidence="9">Belongs to the TatA/E family.</text>
</comment>
<keyword evidence="5 9" id="KW-0653">Protein transport</keyword>
<dbReference type="EMBL" id="LN885086">
    <property type="protein sequence ID" value="CUQ66061.1"/>
    <property type="molecule type" value="Genomic_DNA"/>
</dbReference>
<evidence type="ECO:0000256" key="9">
    <source>
        <dbReference type="HAMAP-Rule" id="MF_00236"/>
    </source>
</evidence>
<evidence type="ECO:0000256" key="2">
    <source>
        <dbReference type="ARBA" id="ARBA00022448"/>
    </source>
</evidence>
<sequence length="265" mass="28195">MFGTMGFSELILILVIILIIFGAGRLPQIGEGVGKALRSFKKEVHDAPPPDASGTEMGTSPQQSQTPAAADPPSHTGPPPVSRPLAASVPGPEMTPGTTASMLYQAEPECSQRPRTASPREQQPSTAPDQHVVSMEERAAAPVPPPRAQYPPLPAGSRPRQPVKRPSAIVNKEAVARVQAQQAALKAKATKADDHVSPQEMQQMGANVGDLVRTFRQAAADVRESIAPHARTIQTELDAAQKELQQSLDAARQSPPVQEDRSRSS</sequence>
<dbReference type="KEGG" id="nio:NITINOP_1086"/>
<keyword evidence="3 9" id="KW-1003">Cell membrane</keyword>
<feature type="compositionally biased region" description="Polar residues" evidence="10">
    <location>
        <begin position="56"/>
        <end position="67"/>
    </location>
</feature>
<dbReference type="RefSeq" id="WP_158023228.1">
    <property type="nucleotide sequence ID" value="NZ_LN885086.1"/>
</dbReference>
<dbReference type="Pfam" id="PF02416">
    <property type="entry name" value="TatA_B_E"/>
    <property type="match status" value="1"/>
</dbReference>
<keyword evidence="7 9" id="KW-0811">Translocation</keyword>
<accession>A0A0S4KRV1</accession>